<dbReference type="Proteomes" id="UP000199642">
    <property type="component" value="Unassembled WGS sequence"/>
</dbReference>
<proteinExistence type="predicted"/>
<organism evidence="1 2">
    <name type="scientific">Algoriphagus hitonicola</name>
    <dbReference type="NCBI Taxonomy" id="435880"/>
    <lineage>
        <taxon>Bacteria</taxon>
        <taxon>Pseudomonadati</taxon>
        <taxon>Bacteroidota</taxon>
        <taxon>Cytophagia</taxon>
        <taxon>Cytophagales</taxon>
        <taxon>Cyclobacteriaceae</taxon>
        <taxon>Algoriphagus</taxon>
    </lineage>
</organism>
<dbReference type="OrthoDB" id="1445731at2"/>
<dbReference type="RefSeq" id="WP_092793260.1">
    <property type="nucleotide sequence ID" value="NZ_FOPC01000012.1"/>
</dbReference>
<keyword evidence="2" id="KW-1185">Reference proteome</keyword>
<dbReference type="PROSITE" id="PS51257">
    <property type="entry name" value="PROKAR_LIPOPROTEIN"/>
    <property type="match status" value="1"/>
</dbReference>
<name>A0A1I2WD41_9BACT</name>
<gene>
    <name evidence="1" type="ORF">SAMN04487988_11242</name>
</gene>
<dbReference type="STRING" id="435880.SAMN04487988_11242"/>
<reference evidence="2" key="1">
    <citation type="submission" date="2016-10" db="EMBL/GenBank/DDBJ databases">
        <authorList>
            <person name="Varghese N."/>
            <person name="Submissions S."/>
        </authorList>
    </citation>
    <scope>NUCLEOTIDE SEQUENCE [LARGE SCALE GENOMIC DNA]</scope>
    <source>
        <strain evidence="2">DSM 19315</strain>
    </source>
</reference>
<dbReference type="EMBL" id="FOPC01000012">
    <property type="protein sequence ID" value="SFG98547.1"/>
    <property type="molecule type" value="Genomic_DNA"/>
</dbReference>
<evidence type="ECO:0000313" key="1">
    <source>
        <dbReference type="EMBL" id="SFG98547.1"/>
    </source>
</evidence>
<evidence type="ECO:0000313" key="2">
    <source>
        <dbReference type="Proteomes" id="UP000199642"/>
    </source>
</evidence>
<accession>A0A1I2WD41</accession>
<sequence length="164" mass="19585">MKKLILVFLIIFAGFIISCKEENLPHYPIDDNRVFIKVLDEQGVDLLDQTQAKSYKANVIKIFYEREGQLEEFYNGGLTNMRRNFRIDPPELDEKQHRMKLIIESEVKVIQWNELEADTLYSEIDYDEKYNKMSVRKVYHQGELKHSNIPALSRREFTIIKQRQ</sequence>
<protein>
    <submittedName>
        <fullName evidence="1">Uncharacterized protein</fullName>
    </submittedName>
</protein>
<dbReference type="AlphaFoldDB" id="A0A1I2WD41"/>